<accession>A0ABT8STH0</accession>
<keyword evidence="2" id="KW-1185">Reference proteome</keyword>
<comment type="caution">
    <text evidence="1">The sequence shown here is derived from an EMBL/GenBank/DDBJ whole genome shotgun (WGS) entry which is preliminary data.</text>
</comment>
<dbReference type="RefSeq" id="WP_302075803.1">
    <property type="nucleotide sequence ID" value="NZ_JAUKWQ010000001.1"/>
</dbReference>
<reference evidence="1" key="1">
    <citation type="journal article" date="2015" name="Int. J. Syst. Evol. Microbiol.">
        <title>Rhizobium oryzicola sp. nov., potential plant-growth-promoting endophytic bacteria isolated from rice roots.</title>
        <authorList>
            <person name="Zhang X.X."/>
            <person name="Gao J.S."/>
            <person name="Cao Y.H."/>
            <person name="Sheirdil R.A."/>
            <person name="Wang X.C."/>
            <person name="Zhang L."/>
        </authorList>
    </citation>
    <scope>NUCLEOTIDE SEQUENCE</scope>
    <source>
        <strain evidence="1">05753</strain>
    </source>
</reference>
<evidence type="ECO:0008006" key="3">
    <source>
        <dbReference type="Google" id="ProtNLM"/>
    </source>
</evidence>
<protein>
    <recommendedName>
        <fullName evidence="3">Lipoprotein</fullName>
    </recommendedName>
</protein>
<gene>
    <name evidence="1" type="ORF">Q2T52_06335</name>
</gene>
<name>A0ABT8STH0_9HYPH</name>
<sequence>MLRSKSSGTSFFRSLGMLCVTLLLTGCQREHEQSIVEFTGHIFVFNYRVSTAKYLVTLRRLSTFPEGAVAVAEYEDPQGGAPLITKEALHPAIDKIVLESPPLQCVREGRPYTVTVRVMSREDEVLQTLSARITSDFDQSILPAKPIVVGPFYEQNPAVFKADGSKDYTPVTDCPKA</sequence>
<proteinExistence type="predicted"/>
<evidence type="ECO:0000313" key="2">
    <source>
        <dbReference type="Proteomes" id="UP001169006"/>
    </source>
</evidence>
<evidence type="ECO:0000313" key="1">
    <source>
        <dbReference type="EMBL" id="MDO1581713.1"/>
    </source>
</evidence>
<dbReference type="PROSITE" id="PS51257">
    <property type="entry name" value="PROKAR_LIPOPROTEIN"/>
    <property type="match status" value="1"/>
</dbReference>
<reference evidence="1" key="2">
    <citation type="submission" date="2023-07" db="EMBL/GenBank/DDBJ databases">
        <authorList>
            <person name="Sun H."/>
        </authorList>
    </citation>
    <scope>NUCLEOTIDE SEQUENCE</scope>
    <source>
        <strain evidence="1">05753</strain>
    </source>
</reference>
<dbReference type="EMBL" id="JAUKWQ010000001">
    <property type="protein sequence ID" value="MDO1581713.1"/>
    <property type="molecule type" value="Genomic_DNA"/>
</dbReference>
<organism evidence="1 2">
    <name type="scientific">Rhizobium oryzicola</name>
    <dbReference type="NCBI Taxonomy" id="1232668"/>
    <lineage>
        <taxon>Bacteria</taxon>
        <taxon>Pseudomonadati</taxon>
        <taxon>Pseudomonadota</taxon>
        <taxon>Alphaproteobacteria</taxon>
        <taxon>Hyphomicrobiales</taxon>
        <taxon>Rhizobiaceae</taxon>
        <taxon>Rhizobium/Agrobacterium group</taxon>
        <taxon>Rhizobium</taxon>
    </lineage>
</organism>
<dbReference type="Proteomes" id="UP001169006">
    <property type="component" value="Unassembled WGS sequence"/>
</dbReference>